<evidence type="ECO:0000313" key="2">
    <source>
        <dbReference type="Proteomes" id="UP001165042"/>
    </source>
</evidence>
<accession>A0A9W6QH01</accession>
<keyword evidence="2" id="KW-1185">Reference proteome</keyword>
<sequence length="398" mass="43386">MDHEFEGPEDEALAAVVADWFVRVLGDAGVGLVPEAEDGDLLRDAVLRGLPVLFLGRLFPEKYDELRGELRAVFTSERPSGLGASATGEDLRRLVVETVAPVVGHPFFRFGYRDLADVVMSLAHQVLGRVIAVGGLGRVGPVEGRRVAARLGELGFADLAGVFGANVLSGVVNGPVVQARVINGGVHLVVNDVEPGPHEDPVVATVSVHQEFGVVGTDGLKFAVSGHCSISIFVEARTARAVALTALRPVVSRRRQPQPTSGSMTLGALEVRYFRTMLDDDVPRLVPMANKVERKPVWLDGFFFRSARVADFPFAVAPMDPEMFVVEPITTKWETEFRFELDWIHLGRRGTTVIDNDGYPFLVAPRTTKAISGFGPPVEPASTKVITDSHFPWHRRRK</sequence>
<dbReference type="EMBL" id="BSSD01000001">
    <property type="protein sequence ID" value="GLW90263.1"/>
    <property type="molecule type" value="Genomic_DNA"/>
</dbReference>
<proteinExistence type="predicted"/>
<evidence type="ECO:0000313" key="1">
    <source>
        <dbReference type="EMBL" id="GLW90263.1"/>
    </source>
</evidence>
<organism evidence="1 2">
    <name type="scientific">Actinokineospora globicatena</name>
    <dbReference type="NCBI Taxonomy" id="103729"/>
    <lineage>
        <taxon>Bacteria</taxon>
        <taxon>Bacillati</taxon>
        <taxon>Actinomycetota</taxon>
        <taxon>Actinomycetes</taxon>
        <taxon>Pseudonocardiales</taxon>
        <taxon>Pseudonocardiaceae</taxon>
        <taxon>Actinokineospora</taxon>
    </lineage>
</organism>
<protein>
    <submittedName>
        <fullName evidence="1">Uncharacterized protein</fullName>
    </submittedName>
</protein>
<name>A0A9W6QH01_9PSEU</name>
<dbReference type="RefSeq" id="WP_285608112.1">
    <property type="nucleotide sequence ID" value="NZ_BSSD01000001.1"/>
</dbReference>
<reference evidence="1" key="1">
    <citation type="submission" date="2023-02" db="EMBL/GenBank/DDBJ databases">
        <title>Actinokineospora globicatena NBRC 15670.</title>
        <authorList>
            <person name="Ichikawa N."/>
            <person name="Sato H."/>
            <person name="Tonouchi N."/>
        </authorList>
    </citation>
    <scope>NUCLEOTIDE SEQUENCE</scope>
    <source>
        <strain evidence="1">NBRC 15670</strain>
    </source>
</reference>
<dbReference type="AlphaFoldDB" id="A0A9W6QH01"/>
<comment type="caution">
    <text evidence="1">The sequence shown here is derived from an EMBL/GenBank/DDBJ whole genome shotgun (WGS) entry which is preliminary data.</text>
</comment>
<dbReference type="Proteomes" id="UP001165042">
    <property type="component" value="Unassembled WGS sequence"/>
</dbReference>
<gene>
    <name evidence="1" type="ORF">Aglo03_10790</name>
</gene>